<dbReference type="EMBL" id="CAJVAX010000018">
    <property type="protein sequence ID" value="CAG7645275.1"/>
    <property type="molecule type" value="Genomic_DNA"/>
</dbReference>
<dbReference type="Proteomes" id="UP001153328">
    <property type="component" value="Unassembled WGS sequence"/>
</dbReference>
<sequence>MLTTAGPGLRTVPHDHLSGVPAVQHAQERVHDVLEPVHHRLVQRQPAALQVGNRELAQLVLAIATLDGARLPAGLVARGLFEESYFLVHPAGHPAPRSLPLVDWGENCGSYTRAWWGAQDWIARATIEAEDGGAVLSLVSGGTEWRSCPHSPCSGHLTRSRSPISVRGARRAVSAM</sequence>
<evidence type="ECO:0000313" key="2">
    <source>
        <dbReference type="Proteomes" id="UP001153328"/>
    </source>
</evidence>
<name>A0A9W4H294_9ACTN</name>
<proteinExistence type="predicted"/>
<evidence type="ECO:0000313" key="1">
    <source>
        <dbReference type="EMBL" id="CAG7645275.1"/>
    </source>
</evidence>
<protein>
    <submittedName>
        <fullName evidence="1">Uncharacterized protein</fullName>
    </submittedName>
</protein>
<accession>A0A9W4H294</accession>
<reference evidence="1" key="1">
    <citation type="submission" date="2021-06" db="EMBL/GenBank/DDBJ databases">
        <authorList>
            <person name="Arsene-Ploetze F."/>
        </authorList>
    </citation>
    <scope>NUCLEOTIDE SEQUENCE</scope>
    <source>
        <strain evidence="1">SBRY1</strain>
    </source>
</reference>
<keyword evidence="2" id="KW-1185">Reference proteome</keyword>
<gene>
    <name evidence="1" type="ORF">SBRY_40118</name>
</gene>
<dbReference type="AlphaFoldDB" id="A0A9W4H294"/>
<organism evidence="1 2">
    <name type="scientific">Actinacidiphila bryophytorum</name>
    <dbReference type="NCBI Taxonomy" id="1436133"/>
    <lineage>
        <taxon>Bacteria</taxon>
        <taxon>Bacillati</taxon>
        <taxon>Actinomycetota</taxon>
        <taxon>Actinomycetes</taxon>
        <taxon>Kitasatosporales</taxon>
        <taxon>Streptomycetaceae</taxon>
        <taxon>Actinacidiphila</taxon>
    </lineage>
</organism>
<comment type="caution">
    <text evidence="1">The sequence shown here is derived from an EMBL/GenBank/DDBJ whole genome shotgun (WGS) entry which is preliminary data.</text>
</comment>
<dbReference type="SUPFAM" id="SSF53850">
    <property type="entry name" value="Periplasmic binding protein-like II"/>
    <property type="match status" value="1"/>
</dbReference>